<evidence type="ECO:0000313" key="2">
    <source>
        <dbReference type="EMBL" id="GGM45536.1"/>
    </source>
</evidence>
<organism evidence="2 3">
    <name type="scientific">Longimycelium tulufanense</name>
    <dbReference type="NCBI Taxonomy" id="907463"/>
    <lineage>
        <taxon>Bacteria</taxon>
        <taxon>Bacillati</taxon>
        <taxon>Actinomycetota</taxon>
        <taxon>Actinomycetes</taxon>
        <taxon>Pseudonocardiales</taxon>
        <taxon>Pseudonocardiaceae</taxon>
        <taxon>Longimycelium</taxon>
    </lineage>
</organism>
<dbReference type="SUPFAM" id="SSF69754">
    <property type="entry name" value="Ribosome binding protein Y (YfiA homologue)"/>
    <property type="match status" value="1"/>
</dbReference>
<protein>
    <recommendedName>
        <fullName evidence="1">Sigma 54 modulation/S30EA ribosomal protein C-terminal domain-containing protein</fullName>
    </recommendedName>
</protein>
<dbReference type="EMBL" id="BMMK01000005">
    <property type="protein sequence ID" value="GGM45536.1"/>
    <property type="molecule type" value="Genomic_DNA"/>
</dbReference>
<evidence type="ECO:0000259" key="1">
    <source>
        <dbReference type="Pfam" id="PF16321"/>
    </source>
</evidence>
<gene>
    <name evidence="2" type="ORF">GCM10012275_15720</name>
</gene>
<dbReference type="AlphaFoldDB" id="A0A8J3FTF3"/>
<name>A0A8J3FTF3_9PSEU</name>
<dbReference type="GO" id="GO:0045900">
    <property type="term" value="P:negative regulation of translational elongation"/>
    <property type="evidence" value="ECO:0007669"/>
    <property type="project" value="TreeGrafter"/>
</dbReference>
<keyword evidence="3" id="KW-1185">Reference proteome</keyword>
<dbReference type="RefSeq" id="WP_189055426.1">
    <property type="nucleotide sequence ID" value="NZ_BMMK01000005.1"/>
</dbReference>
<reference evidence="2" key="1">
    <citation type="journal article" date="2014" name="Int. J. Syst. Evol. Microbiol.">
        <title>Complete genome sequence of Corynebacterium casei LMG S-19264T (=DSM 44701T), isolated from a smear-ripened cheese.</title>
        <authorList>
            <consortium name="US DOE Joint Genome Institute (JGI-PGF)"/>
            <person name="Walter F."/>
            <person name="Albersmeier A."/>
            <person name="Kalinowski J."/>
            <person name="Ruckert C."/>
        </authorList>
    </citation>
    <scope>NUCLEOTIDE SEQUENCE</scope>
    <source>
        <strain evidence="2">CGMCC 4.5737</strain>
    </source>
</reference>
<dbReference type="InterPro" id="IPR032528">
    <property type="entry name" value="Ribosom_S30AE_C"/>
</dbReference>
<dbReference type="InterPro" id="IPR050574">
    <property type="entry name" value="HPF/YfiA_ribosome-assoc"/>
</dbReference>
<feature type="domain" description="Sigma 54 modulation/S30EA ribosomal protein C-terminal" evidence="1">
    <location>
        <begin position="201"/>
        <end position="244"/>
    </location>
</feature>
<proteinExistence type="predicted"/>
<dbReference type="PANTHER" id="PTHR33231">
    <property type="entry name" value="30S RIBOSOMAL PROTEIN"/>
    <property type="match status" value="1"/>
</dbReference>
<sequence>MTGSAASVMPRVRVQTGGHVSSRAAEYARERVLALSRDCPGPVPYARVRLSRSADPAEPALAQVNLDVAGTGVRAQAAAPTFTEAVDLVHERLRERLSNLARIARIGRIRPAEPLASARNPELPAEEPRVVRHKTYAPERLAPEEAAFDMELLDYDFFLFRDATTDRDAVVFRDPAGLPRLIRIRPDRDVPAPFPVVGASAPRLTTAEAVERLAATGARFVFFVDAASGRGHVVYRRYDGRYGLISPAR</sequence>
<dbReference type="GO" id="GO:0022627">
    <property type="term" value="C:cytosolic small ribosomal subunit"/>
    <property type="evidence" value="ECO:0007669"/>
    <property type="project" value="TreeGrafter"/>
</dbReference>
<dbReference type="Gene3D" id="3.30.505.50">
    <property type="entry name" value="Sigma 54 modulation/S30EA ribosomal protein, C-terminal domain"/>
    <property type="match status" value="2"/>
</dbReference>
<dbReference type="InterPro" id="IPR036567">
    <property type="entry name" value="RHF-like"/>
</dbReference>
<reference evidence="2" key="2">
    <citation type="submission" date="2020-09" db="EMBL/GenBank/DDBJ databases">
        <authorList>
            <person name="Sun Q."/>
            <person name="Zhou Y."/>
        </authorList>
    </citation>
    <scope>NUCLEOTIDE SEQUENCE</scope>
    <source>
        <strain evidence="2">CGMCC 4.5737</strain>
    </source>
</reference>
<dbReference type="Proteomes" id="UP000637578">
    <property type="component" value="Unassembled WGS sequence"/>
</dbReference>
<feature type="domain" description="Sigma 54 modulation/S30EA ribosomal protein C-terminal" evidence="1">
    <location>
        <begin position="126"/>
        <end position="176"/>
    </location>
</feature>
<dbReference type="Gene3D" id="3.30.160.100">
    <property type="entry name" value="Ribosome hibernation promotion factor-like"/>
    <property type="match status" value="1"/>
</dbReference>
<dbReference type="GO" id="GO:0043024">
    <property type="term" value="F:ribosomal small subunit binding"/>
    <property type="evidence" value="ECO:0007669"/>
    <property type="project" value="TreeGrafter"/>
</dbReference>
<dbReference type="PANTHER" id="PTHR33231:SF1">
    <property type="entry name" value="30S RIBOSOMAL PROTEIN"/>
    <property type="match status" value="1"/>
</dbReference>
<evidence type="ECO:0000313" key="3">
    <source>
        <dbReference type="Proteomes" id="UP000637578"/>
    </source>
</evidence>
<comment type="caution">
    <text evidence="2">The sequence shown here is derived from an EMBL/GenBank/DDBJ whole genome shotgun (WGS) entry which is preliminary data.</text>
</comment>
<dbReference type="InterPro" id="IPR038416">
    <property type="entry name" value="Ribosom_S30AE_C_sf"/>
</dbReference>
<accession>A0A8J3FTF3</accession>
<dbReference type="Pfam" id="PF16321">
    <property type="entry name" value="Ribosom_S30AE_C"/>
    <property type="match status" value="2"/>
</dbReference>